<feature type="compositionally biased region" description="Low complexity" evidence="1">
    <location>
        <begin position="76"/>
        <end position="85"/>
    </location>
</feature>
<feature type="compositionally biased region" description="Basic and acidic residues" evidence="1">
    <location>
        <begin position="379"/>
        <end position="388"/>
    </location>
</feature>
<feature type="domain" description="Knl1 C-terminal RWD" evidence="2">
    <location>
        <begin position="1088"/>
        <end position="1233"/>
    </location>
</feature>
<dbReference type="EnsemblPlants" id="Pp3c6_1750V3.3">
    <property type="protein sequence ID" value="Pp3c6_1750V3.3"/>
    <property type="gene ID" value="Pp3c6_1750"/>
</dbReference>
<feature type="compositionally biased region" description="Polar residues" evidence="1">
    <location>
        <begin position="407"/>
        <end position="423"/>
    </location>
</feature>
<gene>
    <name evidence="4" type="primary">LOC112283107</name>
    <name evidence="3" type="ORF">PHYPA_008384</name>
</gene>
<feature type="compositionally biased region" description="Basic and acidic residues" evidence="1">
    <location>
        <begin position="1064"/>
        <end position="1077"/>
    </location>
</feature>
<feature type="compositionally biased region" description="Basic and acidic residues" evidence="1">
    <location>
        <begin position="1047"/>
        <end position="1056"/>
    </location>
</feature>
<reference evidence="3 5" key="1">
    <citation type="journal article" date="2008" name="Science">
        <title>The Physcomitrella genome reveals evolutionary insights into the conquest of land by plants.</title>
        <authorList>
            <person name="Rensing S."/>
            <person name="Lang D."/>
            <person name="Zimmer A."/>
            <person name="Terry A."/>
            <person name="Salamov A."/>
            <person name="Shapiro H."/>
            <person name="Nishiyama T."/>
            <person name="Perroud P.-F."/>
            <person name="Lindquist E."/>
            <person name="Kamisugi Y."/>
            <person name="Tanahashi T."/>
            <person name="Sakakibara K."/>
            <person name="Fujita T."/>
            <person name="Oishi K."/>
            <person name="Shin-I T."/>
            <person name="Kuroki Y."/>
            <person name="Toyoda A."/>
            <person name="Suzuki Y."/>
            <person name="Hashimoto A."/>
            <person name="Yamaguchi K."/>
            <person name="Sugano A."/>
            <person name="Kohara Y."/>
            <person name="Fujiyama A."/>
            <person name="Anterola A."/>
            <person name="Aoki S."/>
            <person name="Ashton N."/>
            <person name="Barbazuk W.B."/>
            <person name="Barker E."/>
            <person name="Bennetzen J."/>
            <person name="Bezanilla M."/>
            <person name="Blankenship R."/>
            <person name="Cho S.H."/>
            <person name="Dutcher S."/>
            <person name="Estelle M."/>
            <person name="Fawcett J.A."/>
            <person name="Gundlach H."/>
            <person name="Hanada K."/>
            <person name="Heyl A."/>
            <person name="Hicks K.A."/>
            <person name="Hugh J."/>
            <person name="Lohr M."/>
            <person name="Mayer K."/>
            <person name="Melkozernov A."/>
            <person name="Murata T."/>
            <person name="Nelson D."/>
            <person name="Pils B."/>
            <person name="Prigge M."/>
            <person name="Reiss B."/>
            <person name="Renner T."/>
            <person name="Rombauts S."/>
            <person name="Rushton P."/>
            <person name="Sanderfoot A."/>
            <person name="Schween G."/>
            <person name="Shiu S.-H."/>
            <person name="Stueber K."/>
            <person name="Theodoulou F.L."/>
            <person name="Tu H."/>
            <person name="Van de Peer Y."/>
            <person name="Verrier P.J."/>
            <person name="Waters E."/>
            <person name="Wood A."/>
            <person name="Yang L."/>
            <person name="Cove D."/>
            <person name="Cuming A."/>
            <person name="Hasebe M."/>
            <person name="Lucas S."/>
            <person name="Mishler D.B."/>
            <person name="Reski R."/>
            <person name="Grigoriev I."/>
            <person name="Quatrano R.S."/>
            <person name="Boore J.L."/>
        </authorList>
    </citation>
    <scope>NUCLEOTIDE SEQUENCE [LARGE SCALE GENOMIC DNA]</scope>
    <source>
        <strain evidence="4 5">cv. Gransden 2004</strain>
    </source>
</reference>
<dbReference type="Gramene" id="Pp3c6_1750V3.3">
    <property type="protein sequence ID" value="Pp3c6_1750V3.3"/>
    <property type="gene ID" value="Pp3c6_1750"/>
</dbReference>
<feature type="region of interest" description="Disordered" evidence="1">
    <location>
        <begin position="278"/>
        <end position="311"/>
    </location>
</feature>
<keyword evidence="5" id="KW-1185">Reference proteome</keyword>
<accession>A0A2K1KE06</accession>
<dbReference type="PANTHER" id="PTHR35707">
    <property type="entry name" value="OS06G0608100 PROTEIN"/>
    <property type="match status" value="1"/>
</dbReference>
<dbReference type="Proteomes" id="UP000006727">
    <property type="component" value="Chromosome 6"/>
</dbReference>
<feature type="region of interest" description="Disordered" evidence="1">
    <location>
        <begin position="56"/>
        <end position="140"/>
    </location>
</feature>
<organism evidence="3">
    <name type="scientific">Physcomitrium patens</name>
    <name type="common">Spreading-leaved earth moss</name>
    <name type="synonym">Physcomitrella patens</name>
    <dbReference type="NCBI Taxonomy" id="3218"/>
    <lineage>
        <taxon>Eukaryota</taxon>
        <taxon>Viridiplantae</taxon>
        <taxon>Streptophyta</taxon>
        <taxon>Embryophyta</taxon>
        <taxon>Bryophyta</taxon>
        <taxon>Bryophytina</taxon>
        <taxon>Bryopsida</taxon>
        <taxon>Funariidae</taxon>
        <taxon>Funariales</taxon>
        <taxon>Funariaceae</taxon>
        <taxon>Physcomitrium</taxon>
    </lineage>
</organism>
<dbReference type="Pfam" id="PF18210">
    <property type="entry name" value="Knl1_RWD_C"/>
    <property type="match status" value="1"/>
</dbReference>
<dbReference type="Gramene" id="Pp3c6_1750V3.1">
    <property type="protein sequence ID" value="Pp3c6_1750V3.1"/>
    <property type="gene ID" value="Pp3c6_1750"/>
</dbReference>
<dbReference type="PANTHER" id="PTHR35707:SF1">
    <property type="entry name" value="SPC7 KINETOCHORE PROTEIN DOMAIN-CONTAINING PROTEIN"/>
    <property type="match status" value="1"/>
</dbReference>
<feature type="compositionally biased region" description="Basic and acidic residues" evidence="1">
    <location>
        <begin position="356"/>
        <end position="368"/>
    </location>
</feature>
<dbReference type="PaxDb" id="3218-PP1S77_83V6.1"/>
<evidence type="ECO:0000259" key="2">
    <source>
        <dbReference type="Pfam" id="PF18210"/>
    </source>
</evidence>
<sequence length="1374" mass="155586">MDVREAPPTPTLDFRELDETTTFELYDGSSAVQNRKRRRSSLRRVSFAEQPSIHVFARDDDYETPPEGTTSHLSAQSTPTSVSRSPQRRSRRLAARGGEQNENEIDKENVPISVGSNARQGRRGRRPLALRDTQKEKEEDFLKPSNWLDDHENSAFGSCDDNTGPVDLRHISFENSTVALEEDDNMTMDSQTFHTRMSQVFAKQPLNRLSEEKLVEVTTPGQLTDMELTTALTQRQALDRERRVLEPPTWHRGSGDSDMSQGSLNEISIFRVLSKKRSTAKESDSHDYEENTTDVANNWIEDDAQSRGSMSSMQMKKIGLMRDMDDVVSMETSSPQSNRERSENLRDEHVMAYEGEHAPDTRSSRDSDGSEGSHLQGSRTRERVDLNGRRPSTLLQNRSSRFDNDDTVSMETTSQSHADQNDVTMEIDSGTDERFSIPSKHSSDTLEGSVKTASEHTALDPSAHQSSEHNITLESDRIALKPPVHSGASDDSSVLLKHYEQRLKGLSASTSEKEISVHVDSKMDSQSQSLKSQGYAPSMPEERLARLQVDRHAQALERQELFSSHRAANKESGKSVNLQARDGFVNHGIEQGPLLSLPDENTESMDITKTWNGRVPQHNSVPTRSSDSAKSYFSLDKDQRMDMSDVDITDKYAEGITEAIPKWKDVLGAYNCDWPSVEPLNRILQKKHDVNAEDSPVCVRKAGVDFDKALPAKRDAGLSKATEDRETVLSRDLDESTVEFHLNMGKKRNIFQNPEDTFSFKGHQKSIKETSVSPPLMLNEIPKPMFSNVREKVALIEANQRSQIAPNGSERDFQDEDTTGDFTGQHNWRAEVSSDMSTTPLSPRRPDYFQRLITKPQVAPIASETGLADSPSFVDGITAAIPNVQDLLAADAGTPESELGWNPRKIVWSAQQSNRQTMEDRDDLRQPRTVQMEDDTMDSLPDQLRTPKGLQERDHKFECMTEEAVKTLNQVSHSKEVRNSVASKMLMRLMSIQDKGRAEAESSSDGESQQILRRTLQFHPESDSQLPSQSLREEDTGHQMSAGDPDDLMKVESIKDMDEETDSIETKTHSSRQESRTKSLLQELQLSEEKLGALKRRSEELRMRAQDCHQAIAKKCRDDSCFEMKELAAFCSQAHVSKLKKRCQLLNCVQWWNVKSAKTGDGQVLHEFKYWSLLTHSIFERSAINLESFVSRSLIDLNDEKIDQVYSHMNASLAWRWFLSGLDEIIQSQSLFYHVQCINSKVMILLDLMEEVKSCRKYLVIPYFRLQTDTNLQLGLKFSNSELLFDFVVLLNIRQVVQMRYSRRYELDRAVEMSQKLDCDVEMESEGRFFGKKVSAVEIKSCVSSVVSGHQLLSRVCACVNTLIEKIKGESNYR</sequence>
<feature type="compositionally biased region" description="Basic and acidic residues" evidence="1">
    <location>
        <begin position="917"/>
        <end position="926"/>
    </location>
</feature>
<reference evidence="4" key="3">
    <citation type="submission" date="2020-12" db="UniProtKB">
        <authorList>
            <consortium name="EnsemblPlants"/>
        </authorList>
    </citation>
    <scope>IDENTIFICATION</scope>
</reference>
<dbReference type="EMBL" id="ABEU02000006">
    <property type="protein sequence ID" value="PNR52010.1"/>
    <property type="molecule type" value="Genomic_DNA"/>
</dbReference>
<proteinExistence type="predicted"/>
<feature type="compositionally biased region" description="Basic and acidic residues" evidence="1">
    <location>
        <begin position="279"/>
        <end position="289"/>
    </location>
</feature>
<reference evidence="3 5" key="2">
    <citation type="journal article" date="2018" name="Plant J.">
        <title>The Physcomitrella patens chromosome-scale assembly reveals moss genome structure and evolution.</title>
        <authorList>
            <person name="Lang D."/>
            <person name="Ullrich K.K."/>
            <person name="Murat F."/>
            <person name="Fuchs J."/>
            <person name="Jenkins J."/>
            <person name="Haas F.B."/>
            <person name="Piednoel M."/>
            <person name="Gundlach H."/>
            <person name="Van Bel M."/>
            <person name="Meyberg R."/>
            <person name="Vives C."/>
            <person name="Morata J."/>
            <person name="Symeonidi A."/>
            <person name="Hiss M."/>
            <person name="Muchero W."/>
            <person name="Kamisugi Y."/>
            <person name="Saleh O."/>
            <person name="Blanc G."/>
            <person name="Decker E.L."/>
            <person name="van Gessel N."/>
            <person name="Grimwood J."/>
            <person name="Hayes R.D."/>
            <person name="Graham S.W."/>
            <person name="Gunter L.E."/>
            <person name="McDaniel S.F."/>
            <person name="Hoernstein S.N.W."/>
            <person name="Larsson A."/>
            <person name="Li F.W."/>
            <person name="Perroud P.F."/>
            <person name="Phillips J."/>
            <person name="Ranjan P."/>
            <person name="Rokshar D.S."/>
            <person name="Rothfels C.J."/>
            <person name="Schneider L."/>
            <person name="Shu S."/>
            <person name="Stevenson D.W."/>
            <person name="Thummler F."/>
            <person name="Tillich M."/>
            <person name="Villarreal Aguilar J.C."/>
            <person name="Widiez T."/>
            <person name="Wong G.K."/>
            <person name="Wymore A."/>
            <person name="Zhang Y."/>
            <person name="Zimmer A.D."/>
            <person name="Quatrano R.S."/>
            <person name="Mayer K.F.X."/>
            <person name="Goodstein D."/>
            <person name="Casacuberta J.M."/>
            <person name="Vandepoele K."/>
            <person name="Reski R."/>
            <person name="Cuming A.C."/>
            <person name="Tuskan G.A."/>
            <person name="Maumus F."/>
            <person name="Salse J."/>
            <person name="Schmutz J."/>
            <person name="Rensing S.A."/>
        </authorList>
    </citation>
    <scope>NUCLEOTIDE SEQUENCE [LARGE SCALE GENOMIC DNA]</scope>
    <source>
        <strain evidence="4 5">cv. Gransden 2004</strain>
    </source>
</reference>
<dbReference type="InterPro" id="IPR040850">
    <property type="entry name" value="Knl1_RWD_C"/>
</dbReference>
<evidence type="ECO:0000313" key="4">
    <source>
        <dbReference type="EnsemblPlants" id="Pp3c6_1750V3.1"/>
    </source>
</evidence>
<evidence type="ECO:0000313" key="3">
    <source>
        <dbReference type="EMBL" id="PNR52010.1"/>
    </source>
</evidence>
<evidence type="ECO:0000313" key="5">
    <source>
        <dbReference type="Proteomes" id="UP000006727"/>
    </source>
</evidence>
<feature type="region of interest" description="Disordered" evidence="1">
    <location>
        <begin position="1017"/>
        <end position="1080"/>
    </location>
</feature>
<protein>
    <recommendedName>
        <fullName evidence="2">Knl1 C-terminal RWD domain-containing protein</fullName>
    </recommendedName>
</protein>
<dbReference type="EnsemblPlants" id="Pp3c6_1750V3.1">
    <property type="protein sequence ID" value="Pp3c6_1750V3.1"/>
    <property type="gene ID" value="Pp3c6_1750"/>
</dbReference>
<feature type="region of interest" description="Disordered" evidence="1">
    <location>
        <begin position="356"/>
        <end position="470"/>
    </location>
</feature>
<evidence type="ECO:0000256" key="1">
    <source>
        <dbReference type="SAM" id="MobiDB-lite"/>
    </source>
</evidence>
<dbReference type="Gramene" id="Pp3c6_1750V3.2">
    <property type="protein sequence ID" value="Pp3c6_1750V3.2"/>
    <property type="gene ID" value="Pp3c6_1750"/>
</dbReference>
<dbReference type="OrthoDB" id="1929367at2759"/>
<dbReference type="EnsemblPlants" id="Pp3c6_1750V3.2">
    <property type="protein sequence ID" value="Pp3c6_1750V3.2"/>
    <property type="gene ID" value="Pp3c6_1750"/>
</dbReference>
<feature type="region of interest" description="Disordered" evidence="1">
    <location>
        <begin position="911"/>
        <end position="950"/>
    </location>
</feature>
<name>A0A2K1KE06_PHYPA</name>